<name>A0ABZ1Z5P3_9NOCA</name>
<evidence type="ECO:0008006" key="3">
    <source>
        <dbReference type="Google" id="ProtNLM"/>
    </source>
</evidence>
<evidence type="ECO:0000313" key="2">
    <source>
        <dbReference type="Proteomes" id="UP001432062"/>
    </source>
</evidence>
<reference evidence="1" key="1">
    <citation type="submission" date="2022-10" db="EMBL/GenBank/DDBJ databases">
        <title>The complete genomes of actinobacterial strains from the NBC collection.</title>
        <authorList>
            <person name="Joergensen T.S."/>
            <person name="Alvarez Arevalo M."/>
            <person name="Sterndorff E.B."/>
            <person name="Faurdal D."/>
            <person name="Vuksanovic O."/>
            <person name="Mourched A.-S."/>
            <person name="Charusanti P."/>
            <person name="Shaw S."/>
            <person name="Blin K."/>
            <person name="Weber T."/>
        </authorList>
    </citation>
    <scope>NUCLEOTIDE SEQUENCE</scope>
    <source>
        <strain evidence="1">NBC_01482</strain>
    </source>
</reference>
<keyword evidence="2" id="KW-1185">Reference proteome</keyword>
<gene>
    <name evidence="1" type="ORF">OG563_16870</name>
</gene>
<proteinExistence type="predicted"/>
<evidence type="ECO:0000313" key="1">
    <source>
        <dbReference type="EMBL" id="WUV49721.1"/>
    </source>
</evidence>
<organism evidence="1 2">
    <name type="scientific">Nocardia vinacea</name>
    <dbReference type="NCBI Taxonomy" id="96468"/>
    <lineage>
        <taxon>Bacteria</taxon>
        <taxon>Bacillati</taxon>
        <taxon>Actinomycetota</taxon>
        <taxon>Actinomycetes</taxon>
        <taxon>Mycobacteriales</taxon>
        <taxon>Nocardiaceae</taxon>
        <taxon>Nocardia</taxon>
    </lineage>
</organism>
<dbReference type="EMBL" id="CP109441">
    <property type="protein sequence ID" value="WUV49721.1"/>
    <property type="molecule type" value="Genomic_DNA"/>
</dbReference>
<dbReference type="RefSeq" id="WP_040686009.1">
    <property type="nucleotide sequence ID" value="NZ_CP109149.1"/>
</dbReference>
<dbReference type="Proteomes" id="UP001432062">
    <property type="component" value="Chromosome"/>
</dbReference>
<protein>
    <recommendedName>
        <fullName evidence="3">TetR family transcriptional regulator</fullName>
    </recommendedName>
</protein>
<accession>A0ABZ1Z5P3</accession>
<sequence>MAITVWQDQGIDQFREVAGRLASVIQSGLDRSGALNQFAESVGNGEAFIELMIEYSSRWFTETGGRSTLIGPELFWLLSEPSPRRVSGTGLRAQESYLDTELTAGQRARILLLICVYEALAQNQWGPEGIAEHMIATNGVG</sequence>